<keyword evidence="2" id="KW-1185">Reference proteome</keyword>
<organism evidence="1 2">
    <name type="scientific">Citreimonas salinaria</name>
    <dbReference type="NCBI Taxonomy" id="321339"/>
    <lineage>
        <taxon>Bacteria</taxon>
        <taxon>Pseudomonadati</taxon>
        <taxon>Pseudomonadota</taxon>
        <taxon>Alphaproteobacteria</taxon>
        <taxon>Rhodobacterales</taxon>
        <taxon>Roseobacteraceae</taxon>
        <taxon>Citreimonas</taxon>
    </lineage>
</organism>
<protein>
    <submittedName>
        <fullName evidence="1">Uncharacterized protein</fullName>
    </submittedName>
</protein>
<dbReference type="EMBL" id="FNPF01000004">
    <property type="protein sequence ID" value="SDY16811.1"/>
    <property type="molecule type" value="Genomic_DNA"/>
</dbReference>
<gene>
    <name evidence="1" type="ORF">SAMN05444340_10444</name>
</gene>
<sequence>MDAATCLAHLGRLPARARRDGARTLIYKKNRRPAGLREQINLLDALRDEPALTDFDRLYALIAGSHKVCEEVLVEDAHHWLDRLLDAEAQIRAMPIAYGLRRDRTHLVFSAQNVALNLDLLTGARHATRLGDWVMHEVETLNLRRMTPYLFNSTSNTVKAAGLVALARPEAVDRIHDLMRRLVSYSIEINNPVHWWVFSRFRAPSKLDEVEERAAFGSHCNTILRLRALEDATRAKDADARRAAFEKVADLCVAQATPAQKTALTEAARTVFGDRWTASAPGGGAAV</sequence>
<proteinExistence type="predicted"/>
<evidence type="ECO:0000313" key="2">
    <source>
        <dbReference type="Proteomes" id="UP000199286"/>
    </source>
</evidence>
<dbReference type="AlphaFoldDB" id="A0A1H3HMT3"/>
<accession>A0A1H3HMT3</accession>
<dbReference type="Proteomes" id="UP000199286">
    <property type="component" value="Unassembled WGS sequence"/>
</dbReference>
<dbReference type="STRING" id="321339.SAMN05444340_10444"/>
<name>A0A1H3HMT3_9RHOB</name>
<evidence type="ECO:0000313" key="1">
    <source>
        <dbReference type="EMBL" id="SDY16811.1"/>
    </source>
</evidence>
<reference evidence="1 2" key="1">
    <citation type="submission" date="2016-10" db="EMBL/GenBank/DDBJ databases">
        <authorList>
            <person name="de Groot N.N."/>
        </authorList>
    </citation>
    <scope>NUCLEOTIDE SEQUENCE [LARGE SCALE GENOMIC DNA]</scope>
    <source>
        <strain evidence="1 2">DSM 26880</strain>
    </source>
</reference>